<feature type="domain" description="HTH iclR-type" evidence="4">
    <location>
        <begin position="9"/>
        <end position="70"/>
    </location>
</feature>
<organism evidence="6 7">
    <name type="scientific">Streptomyces cavernicola</name>
    <dbReference type="NCBI Taxonomy" id="3043613"/>
    <lineage>
        <taxon>Bacteria</taxon>
        <taxon>Bacillati</taxon>
        <taxon>Actinomycetota</taxon>
        <taxon>Actinomycetes</taxon>
        <taxon>Kitasatosporales</taxon>
        <taxon>Streptomycetaceae</taxon>
        <taxon>Streptomyces</taxon>
    </lineage>
</organism>
<dbReference type="RefSeq" id="WP_282541164.1">
    <property type="nucleotide sequence ID" value="NZ_JASCIQ010000004.1"/>
</dbReference>
<keyword evidence="7" id="KW-1185">Reference proteome</keyword>
<dbReference type="InterPro" id="IPR029016">
    <property type="entry name" value="GAF-like_dom_sf"/>
</dbReference>
<dbReference type="PANTHER" id="PTHR30136:SF24">
    <property type="entry name" value="HTH-TYPE TRANSCRIPTIONAL REPRESSOR ALLR"/>
    <property type="match status" value="1"/>
</dbReference>
<evidence type="ECO:0000256" key="3">
    <source>
        <dbReference type="ARBA" id="ARBA00023163"/>
    </source>
</evidence>
<comment type="caution">
    <text evidence="6">The sequence shown here is derived from an EMBL/GenBank/DDBJ whole genome shotgun (WGS) entry which is preliminary data.</text>
</comment>
<dbReference type="Pfam" id="PF09339">
    <property type="entry name" value="HTH_IclR"/>
    <property type="match status" value="1"/>
</dbReference>
<name>A0ABT6S7B8_9ACTN</name>
<keyword evidence="1" id="KW-0805">Transcription regulation</keyword>
<dbReference type="Pfam" id="PF01614">
    <property type="entry name" value="IclR_C"/>
    <property type="match status" value="1"/>
</dbReference>
<dbReference type="PROSITE" id="PS51077">
    <property type="entry name" value="HTH_ICLR"/>
    <property type="match status" value="1"/>
</dbReference>
<dbReference type="InterPro" id="IPR005471">
    <property type="entry name" value="Tscrpt_reg_IclR_N"/>
</dbReference>
<feature type="domain" description="IclR-ED" evidence="5">
    <location>
        <begin position="71"/>
        <end position="250"/>
    </location>
</feature>
<evidence type="ECO:0000259" key="4">
    <source>
        <dbReference type="PROSITE" id="PS51077"/>
    </source>
</evidence>
<dbReference type="SUPFAM" id="SSF46785">
    <property type="entry name" value="Winged helix' DNA-binding domain"/>
    <property type="match status" value="1"/>
</dbReference>
<dbReference type="EMBL" id="JASCIQ010000004">
    <property type="protein sequence ID" value="MDI3403211.1"/>
    <property type="molecule type" value="Genomic_DNA"/>
</dbReference>
<keyword evidence="3" id="KW-0804">Transcription</keyword>
<accession>A0ABT6S7B8</accession>
<dbReference type="InterPro" id="IPR036388">
    <property type="entry name" value="WH-like_DNA-bd_sf"/>
</dbReference>
<dbReference type="Gene3D" id="3.30.450.40">
    <property type="match status" value="1"/>
</dbReference>
<dbReference type="SMART" id="SM00346">
    <property type="entry name" value="HTH_ICLR"/>
    <property type="match status" value="1"/>
</dbReference>
<keyword evidence="2" id="KW-0238">DNA-binding</keyword>
<proteinExistence type="predicted"/>
<dbReference type="InterPro" id="IPR014757">
    <property type="entry name" value="Tscrpt_reg_IclR_C"/>
</dbReference>
<evidence type="ECO:0000259" key="5">
    <source>
        <dbReference type="PROSITE" id="PS51078"/>
    </source>
</evidence>
<evidence type="ECO:0000313" key="7">
    <source>
        <dbReference type="Proteomes" id="UP001223978"/>
    </source>
</evidence>
<dbReference type="PROSITE" id="PS51078">
    <property type="entry name" value="ICLR_ED"/>
    <property type="match status" value="1"/>
</dbReference>
<protein>
    <submittedName>
        <fullName evidence="6">IclR family transcriptional regulator</fullName>
    </submittedName>
</protein>
<gene>
    <name evidence="6" type="ORF">QIS96_05145</name>
</gene>
<dbReference type="InterPro" id="IPR050707">
    <property type="entry name" value="HTH_MetabolicPath_Reg"/>
</dbReference>
<dbReference type="Gene3D" id="1.10.10.10">
    <property type="entry name" value="Winged helix-like DNA-binding domain superfamily/Winged helix DNA-binding domain"/>
    <property type="match status" value="1"/>
</dbReference>
<reference evidence="6 7" key="1">
    <citation type="submission" date="2023-05" db="EMBL/GenBank/DDBJ databases">
        <title>Draft genome sequence of Streptomyces sp. B-S-A6 isolated from a cave soil in Thailand.</title>
        <authorList>
            <person name="Chamroensaksri N."/>
            <person name="Muangham S."/>
        </authorList>
    </citation>
    <scope>NUCLEOTIDE SEQUENCE [LARGE SCALE GENOMIC DNA]</scope>
    <source>
        <strain evidence="6 7">B-S-A6</strain>
    </source>
</reference>
<dbReference type="Proteomes" id="UP001223978">
    <property type="component" value="Unassembled WGS sequence"/>
</dbReference>
<evidence type="ECO:0000256" key="1">
    <source>
        <dbReference type="ARBA" id="ARBA00023015"/>
    </source>
</evidence>
<sequence>MPRSNEPGRTVGSRQLDILFAFRPGRSRLTLADLTRDTGLPHATVRRHVHELLSAGALERGEDGRFTVGLRLWQLGTLAPLSLPLRTVALPFMEDLHTALDEHVQLAVRDGDHAVLIERFSSRRAISIVSQVGQHLPLHCSAVGKVLLAHASEETISRVADSRLRRFTDRTITDPVELRQVLAECRSTGFGISREELSVNADSVATRILNSQGNVVAALSVVVRTGSVNLSTVRPSVITAGLSVSRCLGWTPAVGVQS</sequence>
<evidence type="ECO:0000313" key="6">
    <source>
        <dbReference type="EMBL" id="MDI3403211.1"/>
    </source>
</evidence>
<dbReference type="PANTHER" id="PTHR30136">
    <property type="entry name" value="HELIX-TURN-HELIX TRANSCRIPTIONAL REGULATOR, ICLR FAMILY"/>
    <property type="match status" value="1"/>
</dbReference>
<dbReference type="SUPFAM" id="SSF55781">
    <property type="entry name" value="GAF domain-like"/>
    <property type="match status" value="1"/>
</dbReference>
<evidence type="ECO:0000256" key="2">
    <source>
        <dbReference type="ARBA" id="ARBA00023125"/>
    </source>
</evidence>
<dbReference type="InterPro" id="IPR036390">
    <property type="entry name" value="WH_DNA-bd_sf"/>
</dbReference>